<organism evidence="9">
    <name type="scientific">Salinispora arenicola (strain CNS-205)</name>
    <dbReference type="NCBI Taxonomy" id="391037"/>
    <lineage>
        <taxon>Bacteria</taxon>
        <taxon>Bacillati</taxon>
        <taxon>Actinomycetota</taxon>
        <taxon>Actinomycetes</taxon>
        <taxon>Micromonosporales</taxon>
        <taxon>Micromonosporaceae</taxon>
        <taxon>Salinispora</taxon>
    </lineage>
</organism>
<keyword evidence="5" id="KW-0175">Coiled coil</keyword>
<feature type="region of interest" description="Disordered" evidence="8">
    <location>
        <begin position="1"/>
        <end position="27"/>
    </location>
</feature>
<evidence type="ECO:0000256" key="6">
    <source>
        <dbReference type="ARBA" id="ARBA00023306"/>
    </source>
</evidence>
<name>A8LYL9_SALAI</name>
<keyword evidence="3" id="KW-0963">Cytoplasm</keyword>
<accession>A8LYL9</accession>
<evidence type="ECO:0000256" key="5">
    <source>
        <dbReference type="ARBA" id="ARBA00023054"/>
    </source>
</evidence>
<dbReference type="eggNOG" id="COG3599">
    <property type="taxonomic scope" value="Bacteria"/>
</dbReference>
<evidence type="ECO:0000256" key="8">
    <source>
        <dbReference type="SAM" id="MobiDB-lite"/>
    </source>
</evidence>
<dbReference type="AlphaFoldDB" id="A8LYL9"/>
<dbReference type="KEGG" id="saq:Sare_0300"/>
<dbReference type="GO" id="GO:0051301">
    <property type="term" value="P:cell division"/>
    <property type="evidence" value="ECO:0007669"/>
    <property type="project" value="UniProtKB-KW"/>
</dbReference>
<dbReference type="Pfam" id="PF05103">
    <property type="entry name" value="DivIVA"/>
    <property type="match status" value="1"/>
</dbReference>
<evidence type="ECO:0000313" key="9">
    <source>
        <dbReference type="EMBL" id="ABV96230.1"/>
    </source>
</evidence>
<protein>
    <recommendedName>
        <fullName evidence="2">Cell wall synthesis protein Wag31</fullName>
    </recommendedName>
    <alternativeName>
        <fullName evidence="7">Antigen 84</fullName>
    </alternativeName>
</protein>
<evidence type="ECO:0000256" key="7">
    <source>
        <dbReference type="ARBA" id="ARBA00031737"/>
    </source>
</evidence>
<reference evidence="9" key="1">
    <citation type="submission" date="2007-10" db="EMBL/GenBank/DDBJ databases">
        <title>Complete sequence of Salinispora arenicola CNS-205.</title>
        <authorList>
            <consortium name="US DOE Joint Genome Institute"/>
            <person name="Copeland A."/>
            <person name="Lucas S."/>
            <person name="Lapidus A."/>
            <person name="Barry K."/>
            <person name="Glavina del Rio T."/>
            <person name="Dalin E."/>
            <person name="Tice H."/>
            <person name="Pitluck S."/>
            <person name="Foster B."/>
            <person name="Schmutz J."/>
            <person name="Larimer F."/>
            <person name="Land M."/>
            <person name="Hauser L."/>
            <person name="Kyrpides N."/>
            <person name="Ivanova N."/>
            <person name="Jensen P.R."/>
            <person name="Moore B.S."/>
            <person name="Penn K."/>
            <person name="Jenkins C."/>
            <person name="Udwary D."/>
            <person name="Xiang L."/>
            <person name="Gontang E."/>
            <person name="Richardson P."/>
        </authorList>
    </citation>
    <scope>NUCLEOTIDE SEQUENCE [LARGE SCALE GENOMIC DNA]</scope>
    <source>
        <strain evidence="9">CNS-205</strain>
    </source>
</reference>
<feature type="compositionally biased region" description="Low complexity" evidence="8">
    <location>
        <begin position="1"/>
        <end position="11"/>
    </location>
</feature>
<keyword evidence="4" id="KW-0132">Cell division</keyword>
<sequence>MPGSGRYATRGRAGRPRPPRCRTRPNPYRKDVTAMIHRARRLFSSQVRAATFARRRWRGLDPDQVYAYLDRVADELERLTREATTAHAEGELIRQALRQWQSRHADCQHAAATSNSWWHR</sequence>
<gene>
    <name evidence="9" type="ordered locus">Sare_0300</name>
</gene>
<dbReference type="HOGENOM" id="CLU_2059780_0_0_11"/>
<dbReference type="NCBIfam" id="TIGR03544">
    <property type="entry name" value="DivI1A_domain"/>
    <property type="match status" value="1"/>
</dbReference>
<dbReference type="EMBL" id="CP000850">
    <property type="protein sequence ID" value="ABV96230.1"/>
    <property type="molecule type" value="Genomic_DNA"/>
</dbReference>
<evidence type="ECO:0000256" key="2">
    <source>
        <dbReference type="ARBA" id="ARBA00018787"/>
    </source>
</evidence>
<dbReference type="PATRIC" id="fig|391037.6.peg.306"/>
<dbReference type="InterPro" id="IPR007793">
    <property type="entry name" value="DivIVA_fam"/>
</dbReference>
<evidence type="ECO:0000256" key="4">
    <source>
        <dbReference type="ARBA" id="ARBA00022618"/>
    </source>
</evidence>
<evidence type="ECO:0000256" key="1">
    <source>
        <dbReference type="ARBA" id="ARBA00004496"/>
    </source>
</evidence>
<dbReference type="InterPro" id="IPR019933">
    <property type="entry name" value="DivIVA_domain"/>
</dbReference>
<dbReference type="STRING" id="391037.Sare_0300"/>
<dbReference type="OrthoDB" id="4883520at2"/>
<comment type="subcellular location">
    <subcellularLocation>
        <location evidence="1">Cytoplasm</location>
    </subcellularLocation>
</comment>
<keyword evidence="6" id="KW-0131">Cell cycle</keyword>
<dbReference type="GO" id="GO:0005737">
    <property type="term" value="C:cytoplasm"/>
    <property type="evidence" value="ECO:0007669"/>
    <property type="project" value="UniProtKB-SubCell"/>
</dbReference>
<feature type="compositionally biased region" description="Basic residues" evidence="8">
    <location>
        <begin position="12"/>
        <end position="23"/>
    </location>
</feature>
<evidence type="ECO:0000256" key="3">
    <source>
        <dbReference type="ARBA" id="ARBA00022490"/>
    </source>
</evidence>
<dbReference type="Gene3D" id="6.10.250.660">
    <property type="match status" value="1"/>
</dbReference>
<proteinExistence type="predicted"/>